<organism evidence="2">
    <name type="scientific">Oryza punctata</name>
    <name type="common">Red rice</name>
    <dbReference type="NCBI Taxonomy" id="4537"/>
    <lineage>
        <taxon>Eukaryota</taxon>
        <taxon>Viridiplantae</taxon>
        <taxon>Streptophyta</taxon>
        <taxon>Embryophyta</taxon>
        <taxon>Tracheophyta</taxon>
        <taxon>Spermatophyta</taxon>
        <taxon>Magnoliopsida</taxon>
        <taxon>Liliopsida</taxon>
        <taxon>Poales</taxon>
        <taxon>Poaceae</taxon>
        <taxon>BOP clade</taxon>
        <taxon>Oryzoideae</taxon>
        <taxon>Oryzeae</taxon>
        <taxon>Oryzinae</taxon>
        <taxon>Oryza</taxon>
    </lineage>
</organism>
<feature type="region of interest" description="Disordered" evidence="1">
    <location>
        <begin position="1"/>
        <end position="20"/>
    </location>
</feature>
<dbReference type="Proteomes" id="UP000026962">
    <property type="component" value="Chromosome 1"/>
</dbReference>
<dbReference type="AlphaFoldDB" id="A0A0E0JQG0"/>
<dbReference type="PANTHER" id="PTHR33257:SF55">
    <property type="entry name" value="OS01G0824900 PROTEIN"/>
    <property type="match status" value="1"/>
</dbReference>
<dbReference type="STRING" id="4537.A0A0E0JQG0"/>
<sequence length="225" mass="24942">MPPNAAEVARPKSPLRGILPQSPLRIKQDGKFYERLLAKERSAASRSFRHYWAAEPGSVPFVWESQPGTPKVDVSRMVAGAAPAITPPPSYLLRHGSKAGAPVATRRRPQGQGKAKTGGKTRYRFKRIKIGFLAGIFRRLTLGHAWRRSAPSVHVSSTSSSSSRWLFSSVATAPEKAEYLDDEAAAPPPPPRQNTELSTRARARTSPWMLRFRGFRSWSRDDGWA</sequence>
<name>A0A0E0JQG0_ORYPU</name>
<dbReference type="Gramene" id="OPUNC01G34530.1">
    <property type="protein sequence ID" value="OPUNC01G34530.1"/>
    <property type="gene ID" value="OPUNC01G34530"/>
</dbReference>
<dbReference type="EnsemblPlants" id="OPUNC01G34530.1">
    <property type="protein sequence ID" value="OPUNC01G34530.1"/>
    <property type="gene ID" value="OPUNC01G34530"/>
</dbReference>
<dbReference type="HOGENOM" id="CLU_080273_0_0_1"/>
<dbReference type="InterPro" id="IPR007789">
    <property type="entry name" value="DUF688"/>
</dbReference>
<keyword evidence="3" id="KW-1185">Reference proteome</keyword>
<dbReference type="Pfam" id="PF05097">
    <property type="entry name" value="DUF688"/>
    <property type="match status" value="1"/>
</dbReference>
<evidence type="ECO:0000313" key="3">
    <source>
        <dbReference type="Proteomes" id="UP000026962"/>
    </source>
</evidence>
<reference evidence="2" key="1">
    <citation type="submission" date="2015-04" db="UniProtKB">
        <authorList>
            <consortium name="EnsemblPlants"/>
        </authorList>
    </citation>
    <scope>IDENTIFICATION</scope>
</reference>
<dbReference type="OMA" id="WLLRFRC"/>
<dbReference type="PANTHER" id="PTHR33257">
    <property type="entry name" value="OS05G0165500 PROTEIN"/>
    <property type="match status" value="1"/>
</dbReference>
<dbReference type="eggNOG" id="ENOG502R6V6">
    <property type="taxonomic scope" value="Eukaryota"/>
</dbReference>
<reference evidence="2" key="2">
    <citation type="submission" date="2018-05" db="EMBL/GenBank/DDBJ databases">
        <title>OpunRS2 (Oryza punctata Reference Sequence Version 2).</title>
        <authorList>
            <person name="Zhang J."/>
            <person name="Kudrna D."/>
            <person name="Lee S."/>
            <person name="Talag J."/>
            <person name="Welchert J."/>
            <person name="Wing R.A."/>
        </authorList>
    </citation>
    <scope>NUCLEOTIDE SEQUENCE [LARGE SCALE GENOMIC DNA]</scope>
</reference>
<feature type="region of interest" description="Disordered" evidence="1">
    <location>
        <begin position="100"/>
        <end position="120"/>
    </location>
</feature>
<proteinExistence type="predicted"/>
<evidence type="ECO:0000256" key="1">
    <source>
        <dbReference type="SAM" id="MobiDB-lite"/>
    </source>
</evidence>
<evidence type="ECO:0000313" key="2">
    <source>
        <dbReference type="EnsemblPlants" id="OPUNC01G34530.1"/>
    </source>
</evidence>
<protein>
    <submittedName>
        <fullName evidence="2">Uncharacterized protein</fullName>
    </submittedName>
</protein>
<feature type="region of interest" description="Disordered" evidence="1">
    <location>
        <begin position="178"/>
        <end position="202"/>
    </location>
</feature>
<accession>A0A0E0JQG0</accession>